<evidence type="ECO:0000313" key="2">
    <source>
        <dbReference type="Proteomes" id="UP000236723"/>
    </source>
</evidence>
<gene>
    <name evidence="1" type="ORF">SAMN04489712_112232</name>
</gene>
<reference evidence="2" key="1">
    <citation type="submission" date="2016-10" db="EMBL/GenBank/DDBJ databases">
        <authorList>
            <person name="Varghese N."/>
            <person name="Submissions S."/>
        </authorList>
    </citation>
    <scope>NUCLEOTIDE SEQUENCE [LARGE SCALE GENOMIC DNA]</scope>
    <source>
        <strain evidence="2">DSM 43163</strain>
    </source>
</reference>
<evidence type="ECO:0000313" key="1">
    <source>
        <dbReference type="EMBL" id="SEG79539.1"/>
    </source>
</evidence>
<dbReference type="AlphaFoldDB" id="A0A1H6D2E9"/>
<dbReference type="Proteomes" id="UP000236723">
    <property type="component" value="Unassembled WGS sequence"/>
</dbReference>
<dbReference type="EMBL" id="FNVO01000012">
    <property type="protein sequence ID" value="SEG79539.1"/>
    <property type="molecule type" value="Genomic_DNA"/>
</dbReference>
<protein>
    <submittedName>
        <fullName evidence="1">Uncharacterized protein</fullName>
    </submittedName>
</protein>
<proteinExistence type="predicted"/>
<sequence>MGDEPHAEVARVWPRDGLIRVEGGWHLVKARSRDDWRVELIWRAHRNQRLILPVDAGPDGFVFAVPLRELATPWLRAAGPDARQVWDLHLVRARDGLRARVGRHLDDIPNKAGIMVYPAQRIDAGGPALVRPFYTPANHLAVRCRKLPA</sequence>
<organism evidence="1 2">
    <name type="scientific">Thermomonospora echinospora</name>
    <dbReference type="NCBI Taxonomy" id="1992"/>
    <lineage>
        <taxon>Bacteria</taxon>
        <taxon>Bacillati</taxon>
        <taxon>Actinomycetota</taxon>
        <taxon>Actinomycetes</taxon>
        <taxon>Streptosporangiales</taxon>
        <taxon>Thermomonosporaceae</taxon>
        <taxon>Thermomonospora</taxon>
    </lineage>
</organism>
<dbReference type="OrthoDB" id="4221269at2"/>
<accession>A0A1H6D2E9</accession>
<dbReference type="RefSeq" id="WP_103940862.1">
    <property type="nucleotide sequence ID" value="NZ_FNVO01000012.1"/>
</dbReference>
<keyword evidence="2" id="KW-1185">Reference proteome</keyword>
<name>A0A1H6D2E9_9ACTN</name>